<dbReference type="Proteomes" id="UP000290932">
    <property type="component" value="Unassembled WGS sequence"/>
</dbReference>
<comment type="caution">
    <text evidence="1">The sequence shown here is derived from an EMBL/GenBank/DDBJ whole genome shotgun (WGS) entry which is preliminary data.</text>
</comment>
<accession>A0A498GY30</accession>
<evidence type="ECO:0000313" key="2">
    <source>
        <dbReference type="Proteomes" id="UP000290932"/>
    </source>
</evidence>
<dbReference type="AlphaFoldDB" id="A0A498GY30"/>
<sequence length="295" mass="33118">MARVHFVYPNVTELKQRGGLIERWERARNARCDIVEVPADLIKNKTEVERTGQDVGAFLTQSSIELLYQRDRPVPADLKYSLHTDPSIPRNDRHGRRIVPPLRWHDPAWVSAYADMLLGLSDYLGTSPHAVEIYSGDRKNTVADIVRAIAVLSGAYLDALGSSPIFLLVNRAEQAVFSETQLRSFWLHLTDHCPDIETFAGVALDIRQFRIAKGDESAAAFARIFPESLKGFHMPAGPREPGNESTFWDSVSATMLSLRHEFFVKPDVIQQSRVEDGVRFAAGMLRRAGRELPPA</sequence>
<evidence type="ECO:0000313" key="1">
    <source>
        <dbReference type="EMBL" id="RXE55482.1"/>
    </source>
</evidence>
<proteinExistence type="predicted"/>
<name>A0A498GY30_9EURY</name>
<organism evidence="1 2">
    <name type="scientific">Methanoculleus taiwanensis</name>
    <dbReference type="NCBI Taxonomy" id="1550565"/>
    <lineage>
        <taxon>Archaea</taxon>
        <taxon>Methanobacteriati</taxon>
        <taxon>Methanobacteriota</taxon>
        <taxon>Stenosarchaea group</taxon>
        <taxon>Methanomicrobia</taxon>
        <taxon>Methanomicrobiales</taxon>
        <taxon>Methanomicrobiaceae</taxon>
        <taxon>Methanoculleus</taxon>
    </lineage>
</organism>
<gene>
    <name evidence="1" type="ORF">ABH15_12200</name>
</gene>
<protein>
    <submittedName>
        <fullName evidence="1">Uncharacterized protein</fullName>
    </submittedName>
</protein>
<keyword evidence="2" id="KW-1185">Reference proteome</keyword>
<reference evidence="1 2" key="1">
    <citation type="journal article" date="2015" name="Int. J. Syst. Evol. Microbiol.">
        <title>Methanoculleus taiwanensis sp. nov., a methanogen isolated from deep marine sediment at the deformation front area near Taiwan.</title>
        <authorList>
            <person name="Weng C.Y."/>
            <person name="Chen S.C."/>
            <person name="Lai M.C."/>
            <person name="Wu S.Y."/>
            <person name="Lin S."/>
            <person name="Yang T.F."/>
            <person name="Chen P.C."/>
        </authorList>
    </citation>
    <scope>NUCLEOTIDE SEQUENCE [LARGE SCALE GENOMIC DNA]</scope>
    <source>
        <strain evidence="1 2">CYW4</strain>
    </source>
</reference>
<dbReference type="EMBL" id="LHQS01000003">
    <property type="protein sequence ID" value="RXE55482.1"/>
    <property type="molecule type" value="Genomic_DNA"/>
</dbReference>